<evidence type="ECO:0000313" key="7">
    <source>
        <dbReference type="EMBL" id="SFR99429.1"/>
    </source>
</evidence>
<evidence type="ECO:0000256" key="3">
    <source>
        <dbReference type="ARBA" id="ARBA00022801"/>
    </source>
</evidence>
<dbReference type="SMART" id="SM00287">
    <property type="entry name" value="SH3b"/>
    <property type="match status" value="1"/>
</dbReference>
<feature type="domain" description="SH3b" evidence="5">
    <location>
        <begin position="108"/>
        <end position="172"/>
    </location>
</feature>
<sequence>MKKHLWMIGVAGLTGITLLAISNLNASVISTEIPMAGIELSLDKYYTADPLSSPTPAEEDSTDVIENTESTDNTVVVPDVEAEEAAQEEEETTEEEVDIKSLISNMNYDRLGIAKVDNYLNIRQKPSMDAKIIGKLPKDAGCHIYSIKNGWAKIVSGKVTGYVSSEFLVTDEEAEQYALEVGTLVATVNTETLNARFLPSVDSSIYTLVPVEEDLEVVKEDLSKKYITSFIEKHFSGEDEKYIENVDQSDMNKQLEDWVCVTIDNEKVFVAKEFVTISYQLKKAVFVEELAEDGSSGVSSLRARMVQFAKQYLGNRYVYGGTSLTGGIDCSGFMMRIYQNFGYSIPRTSAAQSSYARTISASEAKPGDLFFYGNGSRVSHVAMYIGNGQVIHASNPKSGIKISNAYYRTPMKVGRIIND</sequence>
<dbReference type="GO" id="GO:0008234">
    <property type="term" value="F:cysteine-type peptidase activity"/>
    <property type="evidence" value="ECO:0007669"/>
    <property type="project" value="UniProtKB-KW"/>
</dbReference>
<keyword evidence="8" id="KW-1185">Reference proteome</keyword>
<dbReference type="PANTHER" id="PTHR47053:SF1">
    <property type="entry name" value="MUREIN DD-ENDOPEPTIDASE MEPH-RELATED"/>
    <property type="match status" value="1"/>
</dbReference>
<dbReference type="RefSeq" id="WP_177214759.1">
    <property type="nucleotide sequence ID" value="NZ_FOYZ01000014.1"/>
</dbReference>
<dbReference type="EMBL" id="FOYZ01000014">
    <property type="protein sequence ID" value="SFR99429.1"/>
    <property type="molecule type" value="Genomic_DNA"/>
</dbReference>
<evidence type="ECO:0000259" key="6">
    <source>
        <dbReference type="PROSITE" id="PS51935"/>
    </source>
</evidence>
<evidence type="ECO:0000256" key="2">
    <source>
        <dbReference type="ARBA" id="ARBA00022670"/>
    </source>
</evidence>
<keyword evidence="3" id="KW-0378">Hydrolase</keyword>
<dbReference type="GO" id="GO:0006508">
    <property type="term" value="P:proteolysis"/>
    <property type="evidence" value="ECO:0007669"/>
    <property type="project" value="UniProtKB-KW"/>
</dbReference>
<reference evidence="7 8" key="1">
    <citation type="submission" date="2016-10" db="EMBL/GenBank/DDBJ databases">
        <authorList>
            <person name="de Groot N.N."/>
        </authorList>
    </citation>
    <scope>NUCLEOTIDE SEQUENCE [LARGE SCALE GENOMIC DNA]</scope>
    <source>
        <strain evidence="7 8">743A</strain>
    </source>
</reference>
<accession>A0A1I6L7J2</accession>
<proteinExistence type="inferred from homology"/>
<dbReference type="SUPFAM" id="SSF54001">
    <property type="entry name" value="Cysteine proteinases"/>
    <property type="match status" value="1"/>
</dbReference>
<comment type="similarity">
    <text evidence="1">Belongs to the peptidase C40 family.</text>
</comment>
<dbReference type="PROSITE" id="PS51935">
    <property type="entry name" value="NLPC_P60"/>
    <property type="match status" value="1"/>
</dbReference>
<dbReference type="InterPro" id="IPR000064">
    <property type="entry name" value="NLP_P60_dom"/>
</dbReference>
<organism evidence="7 8">
    <name type="scientific">Anaeromicropila populeti</name>
    <dbReference type="NCBI Taxonomy" id="37658"/>
    <lineage>
        <taxon>Bacteria</taxon>
        <taxon>Bacillati</taxon>
        <taxon>Bacillota</taxon>
        <taxon>Clostridia</taxon>
        <taxon>Lachnospirales</taxon>
        <taxon>Lachnospiraceae</taxon>
        <taxon>Anaeromicropila</taxon>
    </lineage>
</organism>
<keyword evidence="4" id="KW-0788">Thiol protease</keyword>
<dbReference type="Pfam" id="PF00877">
    <property type="entry name" value="NLPC_P60"/>
    <property type="match status" value="1"/>
</dbReference>
<dbReference type="Gene3D" id="2.30.30.40">
    <property type="entry name" value="SH3 Domains"/>
    <property type="match status" value="1"/>
</dbReference>
<dbReference type="PANTHER" id="PTHR47053">
    <property type="entry name" value="MUREIN DD-ENDOPEPTIDASE MEPH-RELATED"/>
    <property type="match status" value="1"/>
</dbReference>
<dbReference type="Pfam" id="PF08239">
    <property type="entry name" value="SH3_3"/>
    <property type="match status" value="1"/>
</dbReference>
<evidence type="ECO:0000256" key="1">
    <source>
        <dbReference type="ARBA" id="ARBA00007074"/>
    </source>
</evidence>
<dbReference type="AlphaFoldDB" id="A0A1I6L7J2"/>
<evidence type="ECO:0000256" key="4">
    <source>
        <dbReference type="ARBA" id="ARBA00022807"/>
    </source>
</evidence>
<dbReference type="InterPro" id="IPR003646">
    <property type="entry name" value="SH3-like_bac-type"/>
</dbReference>
<name>A0A1I6L7J2_9FIRM</name>
<dbReference type="InterPro" id="IPR051202">
    <property type="entry name" value="Peptidase_C40"/>
</dbReference>
<dbReference type="Proteomes" id="UP000199659">
    <property type="component" value="Unassembled WGS sequence"/>
</dbReference>
<evidence type="ECO:0000313" key="8">
    <source>
        <dbReference type="Proteomes" id="UP000199659"/>
    </source>
</evidence>
<protein>
    <submittedName>
        <fullName evidence="7">SH3 domain-containing protein</fullName>
    </submittedName>
</protein>
<dbReference type="InterPro" id="IPR038765">
    <property type="entry name" value="Papain-like_cys_pep_sf"/>
</dbReference>
<keyword evidence="2" id="KW-0645">Protease</keyword>
<evidence type="ECO:0000259" key="5">
    <source>
        <dbReference type="PROSITE" id="PS51781"/>
    </source>
</evidence>
<dbReference type="PROSITE" id="PS51781">
    <property type="entry name" value="SH3B"/>
    <property type="match status" value="1"/>
</dbReference>
<dbReference type="Gene3D" id="3.90.1720.10">
    <property type="entry name" value="endopeptidase domain like (from Nostoc punctiforme)"/>
    <property type="match status" value="1"/>
</dbReference>
<gene>
    <name evidence="7" type="ORF">SAMN05661086_03120</name>
</gene>
<dbReference type="STRING" id="37658.SAMN05661086_03120"/>
<feature type="domain" description="NlpC/P60" evidence="6">
    <location>
        <begin position="299"/>
        <end position="419"/>
    </location>
</feature>